<evidence type="ECO:0000313" key="7">
    <source>
        <dbReference type="Proteomes" id="UP000593758"/>
    </source>
</evidence>
<dbReference type="PANTHER" id="PTHR42840">
    <property type="entry name" value="NAD(P)-BINDING ROSSMANN-FOLD SUPERFAMILY PROTEIN-RELATED"/>
    <property type="match status" value="1"/>
</dbReference>
<dbReference type="PANTHER" id="PTHR42840:SF3">
    <property type="entry name" value="BINDING ROSSMANN FOLD OXIDOREDUCTASE, PUTATIVE (AFU_ORTHOLOGUE AFUA_2G10240)-RELATED"/>
    <property type="match status" value="1"/>
</dbReference>
<dbReference type="GO" id="GO:0000166">
    <property type="term" value="F:nucleotide binding"/>
    <property type="evidence" value="ECO:0007669"/>
    <property type="project" value="InterPro"/>
</dbReference>
<dbReference type="InterPro" id="IPR036291">
    <property type="entry name" value="NAD(P)-bd_dom_sf"/>
</dbReference>
<dbReference type="InterPro" id="IPR000683">
    <property type="entry name" value="Gfo/Idh/MocA-like_OxRdtase_N"/>
</dbReference>
<evidence type="ECO:0000259" key="5">
    <source>
        <dbReference type="Pfam" id="PF22725"/>
    </source>
</evidence>
<sequence>MRIAVLGAGRIGIAHLSTLAAAPDVDELIVADPDGERSASAARAVGATSMSIDEALANSPDGIVITAPTPAHPDLIRAGIAAGIPVFCEKPLAQDVTSSRTLVEDCERSEVPVQIGFQRRFDAGYRAAREALSRGDLGELRRVHLMTCDPAPPPAEYIASSGGIFRDCHVHDFDVLRWVTGSEVATVHAVGANRGADYFRDAHDVDESAALLTMTDGTLVTLSGSRYNGAGYDVRMELAGTVATLLVGLDEQSPLRSAEADVPFPTGAPHSDFQHRFATAYATELQEFVRVVRGEVANPCTPRDALSAQLIAEAAQTSQHEGRTVDMAELNL</sequence>
<dbReference type="AlphaFoldDB" id="A0A7M1SXK3"/>
<dbReference type="InterPro" id="IPR055170">
    <property type="entry name" value="GFO_IDH_MocA-like_dom"/>
</dbReference>
<evidence type="ECO:0000313" key="6">
    <source>
        <dbReference type="EMBL" id="QOR72298.1"/>
    </source>
</evidence>
<evidence type="ECO:0000256" key="3">
    <source>
        <dbReference type="ARBA" id="ARBA00023027"/>
    </source>
</evidence>
<evidence type="ECO:0000256" key="2">
    <source>
        <dbReference type="ARBA" id="ARBA00023002"/>
    </source>
</evidence>
<dbReference type="SUPFAM" id="SSF55347">
    <property type="entry name" value="Glyceraldehyde-3-phosphate dehydrogenase-like, C-terminal domain"/>
    <property type="match status" value="1"/>
</dbReference>
<reference evidence="6 7" key="1">
    <citation type="submission" date="2020-10" db="EMBL/GenBank/DDBJ databases">
        <title>Haloactinobacterium sp. RN3S43, a bacterium isolated from saline soil.</title>
        <authorList>
            <person name="Sun J.-Q."/>
        </authorList>
    </citation>
    <scope>NUCLEOTIDE SEQUENCE [LARGE SCALE GENOMIC DNA]</scope>
    <source>
        <strain evidence="6 7">RN3S43</strain>
    </source>
</reference>
<dbReference type="Pfam" id="PF22725">
    <property type="entry name" value="GFO_IDH_MocA_C3"/>
    <property type="match status" value="1"/>
</dbReference>
<dbReference type="RefSeq" id="WP_193498938.1">
    <property type="nucleotide sequence ID" value="NZ_CP063169.1"/>
</dbReference>
<dbReference type="EMBL" id="CP063169">
    <property type="protein sequence ID" value="QOR72298.1"/>
    <property type="molecule type" value="Genomic_DNA"/>
</dbReference>
<dbReference type="KEGG" id="halt:IM660_08745"/>
<dbReference type="Gene3D" id="3.30.360.10">
    <property type="entry name" value="Dihydrodipicolinate Reductase, domain 2"/>
    <property type="match status" value="1"/>
</dbReference>
<evidence type="ECO:0000256" key="1">
    <source>
        <dbReference type="ARBA" id="ARBA00010928"/>
    </source>
</evidence>
<organism evidence="6 7">
    <name type="scientific">Ruania alkalisoli</name>
    <dbReference type="NCBI Taxonomy" id="2779775"/>
    <lineage>
        <taxon>Bacteria</taxon>
        <taxon>Bacillati</taxon>
        <taxon>Actinomycetota</taxon>
        <taxon>Actinomycetes</taxon>
        <taxon>Micrococcales</taxon>
        <taxon>Ruaniaceae</taxon>
        <taxon>Ruania</taxon>
    </lineage>
</organism>
<gene>
    <name evidence="6" type="ORF">IM660_08745</name>
</gene>
<dbReference type="SUPFAM" id="SSF51735">
    <property type="entry name" value="NAD(P)-binding Rossmann-fold domains"/>
    <property type="match status" value="1"/>
</dbReference>
<keyword evidence="7" id="KW-1185">Reference proteome</keyword>
<dbReference type="Pfam" id="PF01408">
    <property type="entry name" value="GFO_IDH_MocA"/>
    <property type="match status" value="1"/>
</dbReference>
<feature type="domain" description="GFO/IDH/MocA-like oxidoreductase" evidence="5">
    <location>
        <begin position="125"/>
        <end position="245"/>
    </location>
</feature>
<evidence type="ECO:0000259" key="4">
    <source>
        <dbReference type="Pfam" id="PF01408"/>
    </source>
</evidence>
<dbReference type="GO" id="GO:0016491">
    <property type="term" value="F:oxidoreductase activity"/>
    <property type="evidence" value="ECO:0007669"/>
    <property type="project" value="UniProtKB-KW"/>
</dbReference>
<dbReference type="Proteomes" id="UP000593758">
    <property type="component" value="Chromosome"/>
</dbReference>
<feature type="domain" description="Gfo/Idh/MocA-like oxidoreductase N-terminal" evidence="4">
    <location>
        <begin position="1"/>
        <end position="117"/>
    </location>
</feature>
<keyword evidence="2" id="KW-0560">Oxidoreductase</keyword>
<dbReference type="Gene3D" id="3.40.50.720">
    <property type="entry name" value="NAD(P)-binding Rossmann-like Domain"/>
    <property type="match status" value="1"/>
</dbReference>
<proteinExistence type="inferred from homology"/>
<name>A0A7M1SXK3_9MICO</name>
<keyword evidence="3" id="KW-0520">NAD</keyword>
<accession>A0A7M1SXK3</accession>
<comment type="similarity">
    <text evidence="1">Belongs to the Gfo/Idh/MocA family.</text>
</comment>
<protein>
    <submittedName>
        <fullName evidence="6">Gfo/Idh/MocA family oxidoreductase</fullName>
    </submittedName>
</protein>